<evidence type="ECO:0000259" key="2">
    <source>
        <dbReference type="Pfam" id="PF11740"/>
    </source>
</evidence>
<keyword evidence="3" id="KW-0238">DNA-binding</keyword>
<evidence type="ECO:0000256" key="1">
    <source>
        <dbReference type="SAM" id="Coils"/>
    </source>
</evidence>
<accession>A0A4R2N9Q4</accession>
<reference evidence="3 4" key="1">
    <citation type="submission" date="2019-03" db="EMBL/GenBank/DDBJ databases">
        <title>Genomic Encyclopedia of Type Strains, Phase IV (KMG-IV): sequencing the most valuable type-strain genomes for metagenomic binning, comparative biology and taxonomic classification.</title>
        <authorList>
            <person name="Goeker M."/>
        </authorList>
    </citation>
    <scope>NUCLEOTIDE SEQUENCE [LARGE SCALE GENOMIC DNA]</scope>
    <source>
        <strain evidence="3 4">DSM 1837</strain>
    </source>
</reference>
<evidence type="ECO:0000313" key="3">
    <source>
        <dbReference type="EMBL" id="TCP17750.1"/>
    </source>
</evidence>
<dbReference type="OrthoDB" id="583532at2"/>
<feature type="coiled-coil region" evidence="1">
    <location>
        <begin position="218"/>
        <end position="255"/>
    </location>
</feature>
<dbReference type="Pfam" id="PF11740">
    <property type="entry name" value="KfrA_N"/>
    <property type="match status" value="1"/>
</dbReference>
<protein>
    <submittedName>
        <fullName evidence="3">Plasmid replication DNA-binding protein KfrA</fullName>
    </submittedName>
</protein>
<name>A0A4R2N9Q4_9BURK</name>
<dbReference type="InterPro" id="IPR021104">
    <property type="entry name" value="KfrA_DNA-bd_N"/>
</dbReference>
<sequence>MPNHPIPSKPARGIQYEDVAQAADALLQDGLRPTIERIRQRIGRGSPNTVGPMLEQWFSGLGQRLGGATHPPGQTDTPAAVLQAANALWATALQESLAQAQDACAAQRAALADEAAQLQEASTRLQAQELAWTERLRALEGALQKATEQWHESQQRGQLLQHTLAQREADIAQQRTALADSAQQCAGLQQRLDHMQVQAQQERTALEERWRSSERHWLEELDRARQEIKKTVLIAQDATRKQQALQAELDATRATHHALALEHANQTSALRQELASTQIQAAQAHTLLAQMQNAALQPASTATATARPHAISAARSIPLATRIPRRKLGKNR</sequence>
<proteinExistence type="predicted"/>
<evidence type="ECO:0000313" key="4">
    <source>
        <dbReference type="Proteomes" id="UP000295182"/>
    </source>
</evidence>
<feature type="coiled-coil region" evidence="1">
    <location>
        <begin position="108"/>
        <end position="156"/>
    </location>
</feature>
<dbReference type="RefSeq" id="WP_119012618.1">
    <property type="nucleotide sequence ID" value="NZ_QXNC01000007.1"/>
</dbReference>
<keyword evidence="4" id="KW-1185">Reference proteome</keyword>
<gene>
    <name evidence="3" type="ORF">EV674_11192</name>
</gene>
<keyword evidence="1" id="KW-0175">Coiled coil</keyword>
<comment type="caution">
    <text evidence="3">The sequence shown here is derived from an EMBL/GenBank/DDBJ whole genome shotgun (WGS) entry which is preliminary data.</text>
</comment>
<dbReference type="Proteomes" id="UP000295182">
    <property type="component" value="Unassembled WGS sequence"/>
</dbReference>
<dbReference type="EMBL" id="SLXH01000011">
    <property type="protein sequence ID" value="TCP17750.1"/>
    <property type="molecule type" value="Genomic_DNA"/>
</dbReference>
<dbReference type="GO" id="GO:0003677">
    <property type="term" value="F:DNA binding"/>
    <property type="evidence" value="ECO:0007669"/>
    <property type="project" value="UniProtKB-KW"/>
</dbReference>
<organism evidence="3 4">
    <name type="scientific">Simplicispira metamorpha</name>
    <dbReference type="NCBI Taxonomy" id="80881"/>
    <lineage>
        <taxon>Bacteria</taxon>
        <taxon>Pseudomonadati</taxon>
        <taxon>Pseudomonadota</taxon>
        <taxon>Betaproteobacteria</taxon>
        <taxon>Burkholderiales</taxon>
        <taxon>Comamonadaceae</taxon>
        <taxon>Simplicispira</taxon>
    </lineage>
</organism>
<feature type="domain" description="KfrA N-terminal DNA-binding" evidence="2">
    <location>
        <begin position="15"/>
        <end position="128"/>
    </location>
</feature>
<dbReference type="AlphaFoldDB" id="A0A4R2N9Q4"/>